<organism evidence="1 2">
    <name type="scientific">Hesseltinella vesiculosa</name>
    <dbReference type="NCBI Taxonomy" id="101127"/>
    <lineage>
        <taxon>Eukaryota</taxon>
        <taxon>Fungi</taxon>
        <taxon>Fungi incertae sedis</taxon>
        <taxon>Mucoromycota</taxon>
        <taxon>Mucoromycotina</taxon>
        <taxon>Mucoromycetes</taxon>
        <taxon>Mucorales</taxon>
        <taxon>Cunninghamellaceae</taxon>
        <taxon>Hesseltinella</taxon>
    </lineage>
</organism>
<reference evidence="1 2" key="1">
    <citation type="submission" date="2016-07" db="EMBL/GenBank/DDBJ databases">
        <title>Pervasive Adenine N6-methylation of Active Genes in Fungi.</title>
        <authorList>
            <consortium name="DOE Joint Genome Institute"/>
            <person name="Mondo S.J."/>
            <person name="Dannebaum R.O."/>
            <person name="Kuo R.C."/>
            <person name="Labutti K."/>
            <person name="Haridas S."/>
            <person name="Kuo A."/>
            <person name="Salamov A."/>
            <person name="Ahrendt S.R."/>
            <person name="Lipzen A."/>
            <person name="Sullivan W."/>
            <person name="Andreopoulos W.B."/>
            <person name="Clum A."/>
            <person name="Lindquist E."/>
            <person name="Daum C."/>
            <person name="Ramamoorthy G.K."/>
            <person name="Gryganskyi A."/>
            <person name="Culley D."/>
            <person name="Magnuson J.K."/>
            <person name="James T.Y."/>
            <person name="O'Malley M.A."/>
            <person name="Stajich J.E."/>
            <person name="Spatafora J.W."/>
            <person name="Visel A."/>
            <person name="Grigoriev I.V."/>
        </authorList>
    </citation>
    <scope>NUCLEOTIDE SEQUENCE [LARGE SCALE GENOMIC DNA]</scope>
    <source>
        <strain evidence="1 2">NRRL 3301</strain>
    </source>
</reference>
<proteinExistence type="predicted"/>
<evidence type="ECO:0000313" key="2">
    <source>
        <dbReference type="Proteomes" id="UP000242146"/>
    </source>
</evidence>
<dbReference type="Proteomes" id="UP000242146">
    <property type="component" value="Unassembled WGS sequence"/>
</dbReference>
<protein>
    <submittedName>
        <fullName evidence="1">Uncharacterized protein</fullName>
    </submittedName>
</protein>
<name>A0A1X2GXI4_9FUNG</name>
<gene>
    <name evidence="1" type="ORF">DM01DRAFT_1006357</name>
</gene>
<keyword evidence="2" id="KW-1185">Reference proteome</keyword>
<accession>A0A1X2GXI4</accession>
<evidence type="ECO:0000313" key="1">
    <source>
        <dbReference type="EMBL" id="ORX62803.1"/>
    </source>
</evidence>
<sequence>MNGSTASELPPMILTHSPSKSKCSCFQKKVFCLIYFLLNASSMANHLATSLTSVAQNEQCSSGARRLQVLSLFGGRKAVGGSQKITCEEECPFLITGFQSSQSHLIMPEKTVKDFTPFLCLGFIIPPPPSRFHYLVACHDLFTFFTHVSRQSMAQLSKP</sequence>
<dbReference type="EMBL" id="MCGT01000001">
    <property type="protein sequence ID" value="ORX62803.1"/>
    <property type="molecule type" value="Genomic_DNA"/>
</dbReference>
<dbReference type="AlphaFoldDB" id="A0A1X2GXI4"/>
<comment type="caution">
    <text evidence="1">The sequence shown here is derived from an EMBL/GenBank/DDBJ whole genome shotgun (WGS) entry which is preliminary data.</text>
</comment>